<keyword evidence="3" id="KW-0121">Carboxypeptidase</keyword>
<dbReference type="OrthoDB" id="9802627at2"/>
<dbReference type="eggNOG" id="COG2027">
    <property type="taxonomic scope" value="Bacteria"/>
</dbReference>
<dbReference type="Proteomes" id="UP000007486">
    <property type="component" value="Chromosome"/>
</dbReference>
<dbReference type="Gene3D" id="3.40.710.10">
    <property type="entry name" value="DD-peptidase/beta-lactamase superfamily"/>
    <property type="match status" value="1"/>
</dbReference>
<organism evidence="3 4">
    <name type="scientific">Phocaeicola salanitronis (strain DSM 18170 / JCM 13657 / CCUG 60908 / BL78)</name>
    <name type="common">Bacteroides salanitronis</name>
    <dbReference type="NCBI Taxonomy" id="667015"/>
    <lineage>
        <taxon>Bacteria</taxon>
        <taxon>Pseudomonadati</taxon>
        <taxon>Bacteroidota</taxon>
        <taxon>Bacteroidia</taxon>
        <taxon>Bacteroidales</taxon>
        <taxon>Bacteroidaceae</taxon>
        <taxon>Phocaeicola</taxon>
    </lineage>
</organism>
<dbReference type="Pfam" id="PF02113">
    <property type="entry name" value="Peptidase_S13"/>
    <property type="match status" value="1"/>
</dbReference>
<dbReference type="GO" id="GO:0006508">
    <property type="term" value="P:proteolysis"/>
    <property type="evidence" value="ECO:0007669"/>
    <property type="project" value="InterPro"/>
</dbReference>
<protein>
    <submittedName>
        <fullName evidence="3">D-alanyl-D-alanine carboxypeptidase/D-alanyl-D-alanine-endopeptidase</fullName>
        <ecNumber evidence="3">3.4.16.4</ecNumber>
    </submittedName>
</protein>
<comment type="similarity">
    <text evidence="1">Belongs to the peptidase S13 family.</text>
</comment>
<dbReference type="HOGENOM" id="CLU_017692_1_3_10"/>
<keyword evidence="3" id="KW-0645">Protease</keyword>
<dbReference type="KEGG" id="bsa:Bacsa_2428"/>
<dbReference type="PRINTS" id="PR00922">
    <property type="entry name" value="DADACBPTASE3"/>
</dbReference>
<sequence length="465" mass="52034">MRKLGLLLLLWAGIFRLYGQDITVRLDSLVSSSALLQTSEVGISVFNLTQGKPVYAYQDRKLYRPASVEKVITSVTALARLGESYTFDTRLAYTGTIGQDSVLHGDLMLIGGFDPEFMEEDLDELAEAVLRAGIRSIEGKLVADVSVMDSVYWGSGWAWDDAQYSFQPYLSPLMLNRGCVSVSVKPAQRGHRPEVEVTPESDYYVIDNRAVSHIPHCGRLRIERDWMHNENAIHITGNANRACGQLLSMFSSQDFFVHTFAYKLRQKRVGLDSLAYGICPEEATYIYKVSRPLEAVLKRALKKSDNLCAEALFYHLAIGGSERKGIGAEDAQKAVERFMRHQIKKEPDDYSIVDGSGVSMYNYISPDLLVEYLKYAYAHKEVFEPFYAALPIAGVDGTLRYRMRKSNAFRNVHAKTGTVKGVSSLAGYVRSAKGDLLAFAIINQNILSGRKARLFQDKICEILAQ</sequence>
<evidence type="ECO:0000313" key="4">
    <source>
        <dbReference type="Proteomes" id="UP000007486"/>
    </source>
</evidence>
<dbReference type="EC" id="3.4.16.4" evidence="3"/>
<dbReference type="AlphaFoldDB" id="F0R7E6"/>
<proteinExistence type="inferred from homology"/>
<evidence type="ECO:0000313" key="3">
    <source>
        <dbReference type="EMBL" id="ADY36973.1"/>
    </source>
</evidence>
<evidence type="ECO:0000256" key="1">
    <source>
        <dbReference type="ARBA" id="ARBA00006096"/>
    </source>
</evidence>
<dbReference type="NCBIfam" id="TIGR00666">
    <property type="entry name" value="PBP4"/>
    <property type="match status" value="1"/>
</dbReference>
<dbReference type="PANTHER" id="PTHR30023:SF0">
    <property type="entry name" value="PENICILLIN-SENSITIVE CARBOXYPEPTIDASE A"/>
    <property type="match status" value="1"/>
</dbReference>
<dbReference type="STRING" id="667015.Bacsa_2428"/>
<dbReference type="Gene3D" id="3.50.80.20">
    <property type="entry name" value="D-Ala-D-Ala carboxypeptidase C, peptidase S13"/>
    <property type="match status" value="1"/>
</dbReference>
<accession>F0R7E6</accession>
<keyword evidence="2 3" id="KW-0378">Hydrolase</keyword>
<dbReference type="RefSeq" id="WP_013618396.1">
    <property type="nucleotide sequence ID" value="NC_015164.1"/>
</dbReference>
<dbReference type="InterPro" id="IPR012338">
    <property type="entry name" value="Beta-lactam/transpept-like"/>
</dbReference>
<dbReference type="PANTHER" id="PTHR30023">
    <property type="entry name" value="D-ALANYL-D-ALANINE CARBOXYPEPTIDASE"/>
    <property type="match status" value="1"/>
</dbReference>
<dbReference type="SUPFAM" id="SSF56601">
    <property type="entry name" value="beta-lactamase/transpeptidase-like"/>
    <property type="match status" value="1"/>
</dbReference>
<gene>
    <name evidence="3" type="ordered locus">Bacsa_2428</name>
</gene>
<keyword evidence="4" id="KW-1185">Reference proteome</keyword>
<dbReference type="GO" id="GO:0009002">
    <property type="term" value="F:serine-type D-Ala-D-Ala carboxypeptidase activity"/>
    <property type="evidence" value="ECO:0007669"/>
    <property type="project" value="UniProtKB-EC"/>
</dbReference>
<reference evidence="3 4" key="1">
    <citation type="journal article" date="2011" name="Stand. Genomic Sci.">
        <title>Complete genome sequence of Bacteroides salanitronis type strain (BL78).</title>
        <authorList>
            <person name="Gronow S."/>
            <person name="Held B."/>
            <person name="Lucas S."/>
            <person name="Lapidus A."/>
            <person name="Del Rio T.G."/>
            <person name="Nolan M."/>
            <person name="Tice H."/>
            <person name="Deshpande S."/>
            <person name="Cheng J.F."/>
            <person name="Pitluck S."/>
            <person name="Liolios K."/>
            <person name="Pagani I."/>
            <person name="Ivanova N."/>
            <person name="Mavromatis K."/>
            <person name="Pati A."/>
            <person name="Tapia R."/>
            <person name="Han C."/>
            <person name="Goodwin L."/>
            <person name="Chen A."/>
            <person name="Palaniappan K."/>
            <person name="Land M."/>
            <person name="Hauser L."/>
            <person name="Chang Y.J."/>
            <person name="Jeffries C.D."/>
            <person name="Brambilla E.M."/>
            <person name="Rohde M."/>
            <person name="Goker M."/>
            <person name="Detter J.C."/>
            <person name="Woyke T."/>
            <person name="Bristow J."/>
            <person name="Markowitz V."/>
            <person name="Hugenholtz P."/>
            <person name="Kyrpides N.C."/>
            <person name="Klenk H.P."/>
            <person name="Eisen J.A."/>
        </authorList>
    </citation>
    <scope>NUCLEOTIDE SEQUENCE [LARGE SCALE GENOMIC DNA]</scope>
    <source>
        <strain evidence="3 4">DSM 18170</strain>
    </source>
</reference>
<dbReference type="EMBL" id="CP002530">
    <property type="protein sequence ID" value="ADY36973.1"/>
    <property type="molecule type" value="Genomic_DNA"/>
</dbReference>
<evidence type="ECO:0000256" key="2">
    <source>
        <dbReference type="ARBA" id="ARBA00022801"/>
    </source>
</evidence>
<name>F0R7E6_PHOSB</name>
<dbReference type="GO" id="GO:0000270">
    <property type="term" value="P:peptidoglycan metabolic process"/>
    <property type="evidence" value="ECO:0007669"/>
    <property type="project" value="TreeGrafter"/>
</dbReference>
<dbReference type="InterPro" id="IPR000667">
    <property type="entry name" value="Peptidase_S13"/>
</dbReference>